<dbReference type="InterPro" id="IPR041714">
    <property type="entry name" value="VKOR_Actinobacteria"/>
</dbReference>
<keyword evidence="8" id="KW-1015">Disulfide bond</keyword>
<evidence type="ECO:0000256" key="1">
    <source>
        <dbReference type="ARBA" id="ARBA00004141"/>
    </source>
</evidence>
<comment type="subcellular location">
    <subcellularLocation>
        <location evidence="1">Membrane</location>
        <topology evidence="1">Multi-pass membrane protein</topology>
    </subcellularLocation>
</comment>
<evidence type="ECO:0000256" key="8">
    <source>
        <dbReference type="ARBA" id="ARBA00023157"/>
    </source>
</evidence>
<dbReference type="EMBL" id="JBHSNZ010000030">
    <property type="protein sequence ID" value="MFC5812090.1"/>
    <property type="molecule type" value="Genomic_DNA"/>
</dbReference>
<sequence>MRLAAGEGAPRHGDDTRTGARPAFAWLLVITGALGLLGSFVITVDKFRLLENASYVPPCSLSPVVSCTSVMRSEQAAVFGFPNPVIGLIAFGVVTGIGFGLLAGARYRRWYWLGLNAGTLGGVVFSMWLMTQALYDIGALCLWCMLVWAATIAMFWYTTVHNLRHGIIRAPRPLVAAAWEFHWVVPVTWYALIGMLVATRFWTYWLTLLS</sequence>
<keyword evidence="4" id="KW-0874">Quinone</keyword>
<feature type="transmembrane region" description="Helical" evidence="10">
    <location>
        <begin position="110"/>
        <end position="131"/>
    </location>
</feature>
<dbReference type="PANTHER" id="PTHR34573:SF1">
    <property type="entry name" value="VITAMIN K EPOXIDE REDUCTASE DOMAIN-CONTAINING PROTEIN"/>
    <property type="match status" value="1"/>
</dbReference>
<protein>
    <submittedName>
        <fullName evidence="12">Vitamin K epoxide reductase family protein</fullName>
    </submittedName>
</protein>
<keyword evidence="6" id="KW-0560">Oxidoreductase</keyword>
<proteinExistence type="inferred from homology"/>
<accession>A0ABW1BFY7</accession>
<dbReference type="PANTHER" id="PTHR34573">
    <property type="entry name" value="VKC DOMAIN-CONTAINING PROTEIN"/>
    <property type="match status" value="1"/>
</dbReference>
<organism evidence="12 13">
    <name type="scientific">Streptomyces heilongjiangensis</name>
    <dbReference type="NCBI Taxonomy" id="945052"/>
    <lineage>
        <taxon>Bacteria</taxon>
        <taxon>Bacillati</taxon>
        <taxon>Actinomycetota</taxon>
        <taxon>Actinomycetes</taxon>
        <taxon>Kitasatosporales</taxon>
        <taxon>Streptomycetaceae</taxon>
        <taxon>Streptomyces</taxon>
    </lineage>
</organism>
<keyword evidence="9" id="KW-0676">Redox-active center</keyword>
<feature type="transmembrane region" description="Helical" evidence="10">
    <location>
        <begin position="23"/>
        <end position="42"/>
    </location>
</feature>
<dbReference type="SMART" id="SM00756">
    <property type="entry name" value="VKc"/>
    <property type="match status" value="1"/>
</dbReference>
<evidence type="ECO:0000256" key="5">
    <source>
        <dbReference type="ARBA" id="ARBA00022989"/>
    </source>
</evidence>
<keyword evidence="3 10" id="KW-0812">Transmembrane</keyword>
<evidence type="ECO:0000256" key="6">
    <source>
        <dbReference type="ARBA" id="ARBA00023002"/>
    </source>
</evidence>
<evidence type="ECO:0000256" key="7">
    <source>
        <dbReference type="ARBA" id="ARBA00023136"/>
    </source>
</evidence>
<comment type="similarity">
    <text evidence="2">Belongs to the VKOR family.</text>
</comment>
<evidence type="ECO:0000256" key="10">
    <source>
        <dbReference type="SAM" id="Phobius"/>
    </source>
</evidence>
<evidence type="ECO:0000313" key="13">
    <source>
        <dbReference type="Proteomes" id="UP001596112"/>
    </source>
</evidence>
<evidence type="ECO:0000256" key="2">
    <source>
        <dbReference type="ARBA" id="ARBA00006214"/>
    </source>
</evidence>
<keyword evidence="7 10" id="KW-0472">Membrane</keyword>
<evidence type="ECO:0000256" key="4">
    <source>
        <dbReference type="ARBA" id="ARBA00022719"/>
    </source>
</evidence>
<dbReference type="InterPro" id="IPR038354">
    <property type="entry name" value="VKOR_sf"/>
</dbReference>
<dbReference type="Pfam" id="PF07884">
    <property type="entry name" value="VKOR"/>
    <property type="match status" value="1"/>
</dbReference>
<name>A0ABW1BFY7_9ACTN</name>
<feature type="transmembrane region" description="Helical" evidence="10">
    <location>
        <begin position="181"/>
        <end position="202"/>
    </location>
</feature>
<evidence type="ECO:0000256" key="3">
    <source>
        <dbReference type="ARBA" id="ARBA00022692"/>
    </source>
</evidence>
<dbReference type="CDD" id="cd12922">
    <property type="entry name" value="VKOR_5"/>
    <property type="match status" value="1"/>
</dbReference>
<dbReference type="Proteomes" id="UP001596112">
    <property type="component" value="Unassembled WGS sequence"/>
</dbReference>
<keyword evidence="5 10" id="KW-1133">Transmembrane helix</keyword>
<comment type="caution">
    <text evidence="12">The sequence shown here is derived from an EMBL/GenBank/DDBJ whole genome shotgun (WGS) entry which is preliminary data.</text>
</comment>
<feature type="transmembrane region" description="Helical" evidence="10">
    <location>
        <begin position="137"/>
        <end position="160"/>
    </location>
</feature>
<dbReference type="InterPro" id="IPR012932">
    <property type="entry name" value="VKOR"/>
</dbReference>
<dbReference type="RefSeq" id="WP_272171464.1">
    <property type="nucleotide sequence ID" value="NZ_JAQOSL010000030.1"/>
</dbReference>
<keyword evidence="13" id="KW-1185">Reference proteome</keyword>
<feature type="transmembrane region" description="Helical" evidence="10">
    <location>
        <begin position="85"/>
        <end position="103"/>
    </location>
</feature>
<reference evidence="13" key="1">
    <citation type="journal article" date="2019" name="Int. J. Syst. Evol. Microbiol.">
        <title>The Global Catalogue of Microorganisms (GCM) 10K type strain sequencing project: providing services to taxonomists for standard genome sequencing and annotation.</title>
        <authorList>
            <consortium name="The Broad Institute Genomics Platform"/>
            <consortium name="The Broad Institute Genome Sequencing Center for Infectious Disease"/>
            <person name="Wu L."/>
            <person name="Ma J."/>
        </authorList>
    </citation>
    <scope>NUCLEOTIDE SEQUENCE [LARGE SCALE GENOMIC DNA]</scope>
    <source>
        <strain evidence="13">JCM 9918</strain>
    </source>
</reference>
<evidence type="ECO:0000313" key="12">
    <source>
        <dbReference type="EMBL" id="MFC5812090.1"/>
    </source>
</evidence>
<feature type="domain" description="Vitamin K epoxide reductase" evidence="11">
    <location>
        <begin position="21"/>
        <end position="162"/>
    </location>
</feature>
<evidence type="ECO:0000259" key="11">
    <source>
        <dbReference type="SMART" id="SM00756"/>
    </source>
</evidence>
<gene>
    <name evidence="12" type="ORF">ACFQGO_32045</name>
</gene>
<dbReference type="Gene3D" id="1.20.1440.130">
    <property type="entry name" value="VKOR domain"/>
    <property type="match status" value="1"/>
</dbReference>
<evidence type="ECO:0000256" key="9">
    <source>
        <dbReference type="ARBA" id="ARBA00023284"/>
    </source>
</evidence>